<reference evidence="3" key="1">
    <citation type="submission" date="2023-01" db="EMBL/GenBank/DDBJ databases">
        <title>Genome assembly of the deep-sea coral Lophelia pertusa.</title>
        <authorList>
            <person name="Herrera S."/>
            <person name="Cordes E."/>
        </authorList>
    </citation>
    <scope>NUCLEOTIDE SEQUENCE</scope>
    <source>
        <strain evidence="3">USNM1676648</strain>
        <tissue evidence="3">Polyp</tissue>
    </source>
</reference>
<evidence type="ECO:0000313" key="4">
    <source>
        <dbReference type="Proteomes" id="UP001163046"/>
    </source>
</evidence>
<dbReference type="EMBL" id="MU826376">
    <property type="protein sequence ID" value="KAJ7377587.1"/>
    <property type="molecule type" value="Genomic_DNA"/>
</dbReference>
<sequence>MEYLYLQSVKKMKTKFNFPISGNLSRNQNDSRLLHSNITNNELRTETIHASTEIFKTSSTNLPTTHTVGDMLDGFESGRANLKNSSTTVRTPLSTVESFTHIVVENYTTVSPSLTFNKHHGFDMKILGYIVIPIGCLMAIVVSYCLVRYVQKVKRKRRLERELLHQYSYPNSEADDIEEQNIGDIESIVNAQFVAFSDRSDKNLYEDSPEVNLAFDEGSKLVVEEPPPSPPEDFEASTSFTS</sequence>
<protein>
    <submittedName>
        <fullName evidence="3">Uncharacterized protein</fullName>
    </submittedName>
</protein>
<accession>A0A9W9Z9P3</accession>
<feature type="transmembrane region" description="Helical" evidence="2">
    <location>
        <begin position="126"/>
        <end position="147"/>
    </location>
</feature>
<evidence type="ECO:0000256" key="2">
    <source>
        <dbReference type="SAM" id="Phobius"/>
    </source>
</evidence>
<keyword evidence="4" id="KW-1185">Reference proteome</keyword>
<feature type="region of interest" description="Disordered" evidence="1">
    <location>
        <begin position="221"/>
        <end position="242"/>
    </location>
</feature>
<keyword evidence="2" id="KW-1133">Transmembrane helix</keyword>
<proteinExistence type="predicted"/>
<dbReference type="OrthoDB" id="5990004at2759"/>
<name>A0A9W9Z9P3_9CNID</name>
<dbReference type="AlphaFoldDB" id="A0A9W9Z9P3"/>
<dbReference type="Proteomes" id="UP001163046">
    <property type="component" value="Unassembled WGS sequence"/>
</dbReference>
<comment type="caution">
    <text evidence="3">The sequence shown here is derived from an EMBL/GenBank/DDBJ whole genome shotgun (WGS) entry which is preliminary data.</text>
</comment>
<keyword evidence="2" id="KW-0472">Membrane</keyword>
<organism evidence="3 4">
    <name type="scientific">Desmophyllum pertusum</name>
    <dbReference type="NCBI Taxonomy" id="174260"/>
    <lineage>
        <taxon>Eukaryota</taxon>
        <taxon>Metazoa</taxon>
        <taxon>Cnidaria</taxon>
        <taxon>Anthozoa</taxon>
        <taxon>Hexacorallia</taxon>
        <taxon>Scleractinia</taxon>
        <taxon>Caryophylliina</taxon>
        <taxon>Caryophylliidae</taxon>
        <taxon>Desmophyllum</taxon>
    </lineage>
</organism>
<keyword evidence="2" id="KW-0812">Transmembrane</keyword>
<evidence type="ECO:0000313" key="3">
    <source>
        <dbReference type="EMBL" id="KAJ7377587.1"/>
    </source>
</evidence>
<gene>
    <name evidence="3" type="ORF">OS493_028146</name>
</gene>
<evidence type="ECO:0000256" key="1">
    <source>
        <dbReference type="SAM" id="MobiDB-lite"/>
    </source>
</evidence>